<dbReference type="PANTHER" id="PTHR44086">
    <property type="entry name" value="THIOSULFATE SULFURTRANSFERASE RDL2, MITOCHONDRIAL-RELATED"/>
    <property type="match status" value="1"/>
</dbReference>
<evidence type="ECO:0000313" key="3">
    <source>
        <dbReference type="Proteomes" id="UP000193922"/>
    </source>
</evidence>
<dbReference type="SUPFAM" id="SSF52821">
    <property type="entry name" value="Rhodanese/Cell cycle control phosphatase"/>
    <property type="match status" value="1"/>
</dbReference>
<dbReference type="Gene3D" id="3.40.250.10">
    <property type="entry name" value="Rhodanese-like domain"/>
    <property type="match status" value="1"/>
</dbReference>
<comment type="caution">
    <text evidence="2">The sequence shown here is derived from an EMBL/GenBank/DDBJ whole genome shotgun (WGS) entry which is preliminary data.</text>
</comment>
<dbReference type="InterPro" id="IPR001763">
    <property type="entry name" value="Rhodanese-like_dom"/>
</dbReference>
<organism evidence="2 3">
    <name type="scientific">Linderina pennispora</name>
    <dbReference type="NCBI Taxonomy" id="61395"/>
    <lineage>
        <taxon>Eukaryota</taxon>
        <taxon>Fungi</taxon>
        <taxon>Fungi incertae sedis</taxon>
        <taxon>Zoopagomycota</taxon>
        <taxon>Kickxellomycotina</taxon>
        <taxon>Kickxellomycetes</taxon>
        <taxon>Kickxellales</taxon>
        <taxon>Kickxellaceae</taxon>
        <taxon>Linderina</taxon>
    </lineage>
</organism>
<feature type="domain" description="Rhodanese" evidence="1">
    <location>
        <begin position="23"/>
        <end position="115"/>
    </location>
</feature>
<dbReference type="STRING" id="61395.A0A1Y1WN92"/>
<protein>
    <recommendedName>
        <fullName evidence="1">Rhodanese domain-containing protein</fullName>
    </recommendedName>
</protein>
<gene>
    <name evidence="2" type="ORF">DL89DRAFT_254780</name>
</gene>
<accession>A0A1Y1WN92</accession>
<name>A0A1Y1WN92_9FUNG</name>
<evidence type="ECO:0000259" key="1">
    <source>
        <dbReference type="PROSITE" id="PS50206"/>
    </source>
</evidence>
<dbReference type="RefSeq" id="XP_040748240.1">
    <property type="nucleotide sequence ID" value="XM_040885298.1"/>
</dbReference>
<dbReference type="EMBL" id="MCFD01000001">
    <property type="protein sequence ID" value="ORX75029.1"/>
    <property type="molecule type" value="Genomic_DNA"/>
</dbReference>
<dbReference type="GO" id="GO:0005739">
    <property type="term" value="C:mitochondrion"/>
    <property type="evidence" value="ECO:0007669"/>
    <property type="project" value="TreeGrafter"/>
</dbReference>
<dbReference type="PROSITE" id="PS50206">
    <property type="entry name" value="RHODANESE_3"/>
    <property type="match status" value="1"/>
</dbReference>
<keyword evidence="3" id="KW-1185">Reference proteome</keyword>
<dbReference type="PANTHER" id="PTHR44086:SF10">
    <property type="entry name" value="THIOSULFATE SULFURTRANSFERASE_RHODANESE-LIKE DOMAIN-CONTAINING PROTEIN 3"/>
    <property type="match status" value="1"/>
</dbReference>
<dbReference type="Proteomes" id="UP000193922">
    <property type="component" value="Unassembled WGS sequence"/>
</dbReference>
<proteinExistence type="predicted"/>
<dbReference type="InterPro" id="IPR036873">
    <property type="entry name" value="Rhodanese-like_dom_sf"/>
</dbReference>
<dbReference type="GO" id="GO:0004792">
    <property type="term" value="F:thiosulfate-cyanide sulfurtransferase activity"/>
    <property type="evidence" value="ECO:0007669"/>
    <property type="project" value="TreeGrafter"/>
</dbReference>
<dbReference type="Pfam" id="PF00581">
    <property type="entry name" value="Rhodanese"/>
    <property type="match status" value="1"/>
</dbReference>
<dbReference type="AlphaFoldDB" id="A0A1Y1WN92"/>
<dbReference type="GeneID" id="63801946"/>
<dbReference type="OrthoDB" id="566238at2759"/>
<evidence type="ECO:0000313" key="2">
    <source>
        <dbReference type="EMBL" id="ORX75029.1"/>
    </source>
</evidence>
<reference evidence="2 3" key="1">
    <citation type="submission" date="2016-07" db="EMBL/GenBank/DDBJ databases">
        <title>Pervasive Adenine N6-methylation of Active Genes in Fungi.</title>
        <authorList>
            <consortium name="DOE Joint Genome Institute"/>
            <person name="Mondo S.J."/>
            <person name="Dannebaum R.O."/>
            <person name="Kuo R.C."/>
            <person name="Labutti K."/>
            <person name="Haridas S."/>
            <person name="Kuo A."/>
            <person name="Salamov A."/>
            <person name="Ahrendt S.R."/>
            <person name="Lipzen A."/>
            <person name="Sullivan W."/>
            <person name="Andreopoulos W.B."/>
            <person name="Clum A."/>
            <person name="Lindquist E."/>
            <person name="Daum C."/>
            <person name="Ramamoorthy G.K."/>
            <person name="Gryganskyi A."/>
            <person name="Culley D."/>
            <person name="Magnuson J.K."/>
            <person name="James T.Y."/>
            <person name="O'Malley M.A."/>
            <person name="Stajich J.E."/>
            <person name="Spatafora J.W."/>
            <person name="Visel A."/>
            <person name="Grigoriev I.V."/>
        </authorList>
    </citation>
    <scope>NUCLEOTIDE SEQUENCE [LARGE SCALE GENOMIC DNA]</scope>
    <source>
        <strain evidence="2 3">ATCC 12442</strain>
    </source>
</reference>
<sequence>MSSAAQPLSFEQIRDIAESVSPDASKYVIIDVRNPGEFAAGHIKTAHNVPVSEIKEAIALPPADFQAKYGFDMPKPNDPERNVGGRARMAVSALADAKYTGNLYAYFPGWAEYSSKI</sequence>